<sequence length="37" mass="4074">MRDFIVPLTRSQGRAARPYGINPGKRHGNARRPQAAG</sequence>
<name>I3YL27_ALIFI</name>
<dbReference type="HOGENOM" id="CLU_3339221_0_0_10"/>
<accession>I3YL27</accession>
<reference evidence="3" key="1">
    <citation type="journal article" date="2013" name="Stand. Genomic Sci.">
        <title>Complete genome sequence of the bile-resistant pigment-producing anaerobe Alistipes finegoldii type strain (AHN2437(T)).</title>
        <authorList>
            <person name="Mavromatis K."/>
            <person name="Stackebrandt E."/>
            <person name="Munk C."/>
            <person name="Lapidus A."/>
            <person name="Nolan M."/>
            <person name="Lucas S."/>
            <person name="Hammon N."/>
            <person name="Deshpande S."/>
            <person name="Cheng J.F."/>
            <person name="Tapia R."/>
            <person name="Goodwin L.A."/>
            <person name="Pitluck S."/>
            <person name="Liolios K."/>
            <person name="Pagani I."/>
            <person name="Ivanova N."/>
            <person name="Mikhailova N."/>
            <person name="Huntemann M."/>
            <person name="Pati A."/>
            <person name="Chen A."/>
            <person name="Palaniappan K."/>
            <person name="Land M."/>
            <person name="Hauser L."/>
            <person name="Rohde M."/>
            <person name="Gronow S."/>
            <person name="Goker M."/>
            <person name="Detter J.C."/>
            <person name="Bristow J."/>
            <person name="Eisen J.A."/>
            <person name="Markowitz V."/>
            <person name="Hugenholtz P."/>
            <person name="Kyrpides N.C."/>
            <person name="Klenk H.P."/>
            <person name="Woyke T."/>
        </authorList>
    </citation>
    <scope>NUCLEOTIDE SEQUENCE</scope>
    <source>
        <strain evidence="3">DSM 17242 / JCM 16770 / AHN 2437 / CCUG 46020 / CIP 107999</strain>
    </source>
</reference>
<proteinExistence type="predicted"/>
<dbReference type="EMBL" id="CP003274">
    <property type="protein sequence ID" value="AFL77695.1"/>
    <property type="molecule type" value="Genomic_DNA"/>
</dbReference>
<evidence type="ECO:0000313" key="3">
    <source>
        <dbReference type="Proteomes" id="UP000006052"/>
    </source>
</evidence>
<gene>
    <name evidence="2" type="ordered locus">Alfi_1350</name>
</gene>
<evidence type="ECO:0000256" key="1">
    <source>
        <dbReference type="SAM" id="MobiDB-lite"/>
    </source>
</evidence>
<dbReference type="STRING" id="679935.Alfi_1350"/>
<dbReference type="AlphaFoldDB" id="I3YL27"/>
<dbReference type="PATRIC" id="fig|679935.3.peg.1297"/>
<dbReference type="Proteomes" id="UP000006052">
    <property type="component" value="Chromosome"/>
</dbReference>
<dbReference type="KEGG" id="afd:Alfi_1350"/>
<evidence type="ECO:0000313" key="2">
    <source>
        <dbReference type="EMBL" id="AFL77695.1"/>
    </source>
</evidence>
<protein>
    <submittedName>
        <fullName evidence="2">Uncharacterized protein</fullName>
    </submittedName>
</protein>
<feature type="region of interest" description="Disordered" evidence="1">
    <location>
        <begin position="1"/>
        <end position="37"/>
    </location>
</feature>
<organism evidence="2 3">
    <name type="scientific">Alistipes finegoldii (strain DSM 17242 / JCM 16770 / CCUG 46020 / CIP 107999 / KCTC 15236 / AHN 2437)</name>
    <dbReference type="NCBI Taxonomy" id="679935"/>
    <lineage>
        <taxon>Bacteria</taxon>
        <taxon>Pseudomonadati</taxon>
        <taxon>Bacteroidota</taxon>
        <taxon>Bacteroidia</taxon>
        <taxon>Bacteroidales</taxon>
        <taxon>Rikenellaceae</taxon>
        <taxon>Alistipes</taxon>
    </lineage>
</organism>